<feature type="non-terminal residue" evidence="4">
    <location>
        <position position="1"/>
    </location>
</feature>
<gene>
    <name evidence="4" type="ORF">METZ01_LOCUS425878</name>
</gene>
<reference evidence="4" key="1">
    <citation type="submission" date="2018-05" db="EMBL/GenBank/DDBJ databases">
        <authorList>
            <person name="Lanie J.A."/>
            <person name="Ng W.-L."/>
            <person name="Kazmierczak K.M."/>
            <person name="Andrzejewski T.M."/>
            <person name="Davidsen T.M."/>
            <person name="Wayne K.J."/>
            <person name="Tettelin H."/>
            <person name="Glass J.I."/>
            <person name="Rusch D."/>
            <person name="Podicherti R."/>
            <person name="Tsui H.-C.T."/>
            <person name="Winkler M.E."/>
        </authorList>
    </citation>
    <scope>NUCLEOTIDE SEQUENCE</scope>
</reference>
<evidence type="ECO:0000256" key="2">
    <source>
        <dbReference type="ARBA" id="ARBA00022840"/>
    </source>
</evidence>
<dbReference type="GO" id="GO:0005524">
    <property type="term" value="F:ATP binding"/>
    <property type="evidence" value="ECO:0007669"/>
    <property type="project" value="UniProtKB-KW"/>
</dbReference>
<feature type="non-terminal residue" evidence="4">
    <location>
        <position position="268"/>
    </location>
</feature>
<sequence length="268" mass="29553">VADEDEIEGALKQYYGVARDDNVSQLIQDITEGEVQISTLGEVAVDEDTDAVDADAPLIKLVNTMIVEAFRMGASDIHLEPLATRFRMRYRIDGVCHEQKGPPRRLQAAVISRLKIMSEMDIAEKRIPQDGRIQANVGGKTIDLRVNCLPTTHGESIVMRLLDKEGLKLGLGQLGFLADDQRTFEDLIQLPDGILLVTGPTGSGKTTTLYSCLNYINKPDRKIITVEDPVEYLLEGINQVQVHTAVDLTFANALRAMLRQAPNVVMLG</sequence>
<dbReference type="PANTHER" id="PTHR30258:SF1">
    <property type="entry name" value="PROTEIN TRANSPORT PROTEIN HOFB HOMOLOG"/>
    <property type="match status" value="1"/>
</dbReference>
<evidence type="ECO:0000256" key="1">
    <source>
        <dbReference type="ARBA" id="ARBA00022741"/>
    </source>
</evidence>
<organism evidence="4">
    <name type="scientific">marine metagenome</name>
    <dbReference type="NCBI Taxonomy" id="408172"/>
    <lineage>
        <taxon>unclassified sequences</taxon>
        <taxon>metagenomes</taxon>
        <taxon>ecological metagenomes</taxon>
    </lineage>
</organism>
<keyword evidence="1" id="KW-0547">Nucleotide-binding</keyword>
<dbReference type="AlphaFoldDB" id="A0A382XQ67"/>
<dbReference type="FunFam" id="3.30.450.90:FF:000001">
    <property type="entry name" value="Type II secretion system ATPase GspE"/>
    <property type="match status" value="1"/>
</dbReference>
<accession>A0A382XQ67</accession>
<feature type="domain" description="Bacterial type II secretion system protein E" evidence="3">
    <location>
        <begin position="54"/>
        <end position="268"/>
    </location>
</feature>
<dbReference type="PANTHER" id="PTHR30258">
    <property type="entry name" value="TYPE II SECRETION SYSTEM PROTEIN GSPE-RELATED"/>
    <property type="match status" value="1"/>
</dbReference>
<dbReference type="SUPFAM" id="SSF52540">
    <property type="entry name" value="P-loop containing nucleoside triphosphate hydrolases"/>
    <property type="match status" value="1"/>
</dbReference>
<name>A0A382XQ67_9ZZZZ</name>
<dbReference type="GO" id="GO:0016887">
    <property type="term" value="F:ATP hydrolysis activity"/>
    <property type="evidence" value="ECO:0007669"/>
    <property type="project" value="TreeGrafter"/>
</dbReference>
<dbReference type="EMBL" id="UINC01169471">
    <property type="protein sequence ID" value="SVD73024.1"/>
    <property type="molecule type" value="Genomic_DNA"/>
</dbReference>
<keyword evidence="2" id="KW-0067">ATP-binding</keyword>
<evidence type="ECO:0000313" key="4">
    <source>
        <dbReference type="EMBL" id="SVD73024.1"/>
    </source>
</evidence>
<dbReference type="Gene3D" id="3.30.450.90">
    <property type="match status" value="1"/>
</dbReference>
<dbReference type="InterPro" id="IPR001482">
    <property type="entry name" value="T2SS/T4SS_dom"/>
</dbReference>
<dbReference type="InterPro" id="IPR027417">
    <property type="entry name" value="P-loop_NTPase"/>
</dbReference>
<dbReference type="Gene3D" id="3.40.50.300">
    <property type="entry name" value="P-loop containing nucleotide triphosphate hydrolases"/>
    <property type="match status" value="1"/>
</dbReference>
<protein>
    <recommendedName>
        <fullName evidence="3">Bacterial type II secretion system protein E domain-containing protein</fullName>
    </recommendedName>
</protein>
<dbReference type="GO" id="GO:0005886">
    <property type="term" value="C:plasma membrane"/>
    <property type="evidence" value="ECO:0007669"/>
    <property type="project" value="TreeGrafter"/>
</dbReference>
<proteinExistence type="predicted"/>
<dbReference type="Pfam" id="PF00437">
    <property type="entry name" value="T2SSE"/>
    <property type="match status" value="1"/>
</dbReference>
<evidence type="ECO:0000259" key="3">
    <source>
        <dbReference type="Pfam" id="PF00437"/>
    </source>
</evidence>